<dbReference type="InterPro" id="IPR055251">
    <property type="entry name" value="SOS1_NGEF_PH"/>
</dbReference>
<dbReference type="GeneTree" id="ENSGT00940000159718"/>
<dbReference type="SMART" id="SM00233">
    <property type="entry name" value="PH"/>
    <property type="match status" value="1"/>
</dbReference>
<keyword evidence="19" id="KW-1185">Reference proteome</keyword>
<evidence type="ECO:0000259" key="12">
    <source>
        <dbReference type="PROSITE" id="PS50001"/>
    </source>
</evidence>
<dbReference type="SMART" id="SM00252">
    <property type="entry name" value="SH2"/>
    <property type="match status" value="1"/>
</dbReference>
<dbReference type="Gene3D" id="2.30.30.40">
    <property type="entry name" value="SH3 Domains"/>
    <property type="match status" value="1"/>
</dbReference>
<dbReference type="PROSITE" id="PS00479">
    <property type="entry name" value="ZF_DAG_PE_1"/>
    <property type="match status" value="1"/>
</dbReference>
<dbReference type="InterPro" id="IPR002219">
    <property type="entry name" value="PKC_DAG/PE"/>
</dbReference>
<keyword evidence="2" id="KW-0597">Phosphoprotein</keyword>
<evidence type="ECO:0000259" key="15">
    <source>
        <dbReference type="PROSITE" id="PS50010"/>
    </source>
</evidence>
<dbReference type="InterPro" id="IPR036872">
    <property type="entry name" value="CH_dom_sf"/>
</dbReference>
<dbReference type="InterPro" id="IPR000980">
    <property type="entry name" value="SH2"/>
</dbReference>
<name>A0A674A582_SALTR</name>
<dbReference type="Gene3D" id="1.20.900.10">
    <property type="entry name" value="Dbl homology (DH) domain"/>
    <property type="match status" value="1"/>
</dbReference>
<dbReference type="FunFam" id="2.30.29.30:FF:000050">
    <property type="entry name" value="Vav guanine nucleotide exchange factor 2"/>
    <property type="match status" value="1"/>
</dbReference>
<evidence type="ECO:0000256" key="9">
    <source>
        <dbReference type="ARBA" id="ARBA00023288"/>
    </source>
</evidence>
<dbReference type="Gene3D" id="1.10.418.10">
    <property type="entry name" value="Calponin-like domain"/>
    <property type="match status" value="2"/>
</dbReference>
<gene>
    <name evidence="18" type="primary">VAV2</name>
    <name evidence="18" type="synonym">LOC115159493</name>
</gene>
<dbReference type="GO" id="GO:0005085">
    <property type="term" value="F:guanyl-nucleotide exchange factor activity"/>
    <property type="evidence" value="ECO:0007669"/>
    <property type="project" value="UniProtKB-KW"/>
</dbReference>
<dbReference type="InterPro" id="IPR001452">
    <property type="entry name" value="SH3_domain"/>
</dbReference>
<dbReference type="SMART" id="SM00326">
    <property type="entry name" value="SH3"/>
    <property type="match status" value="1"/>
</dbReference>
<dbReference type="GO" id="GO:0035556">
    <property type="term" value="P:intracellular signal transduction"/>
    <property type="evidence" value="ECO:0007669"/>
    <property type="project" value="InterPro"/>
</dbReference>
<dbReference type="Pfam" id="PF00621">
    <property type="entry name" value="RhoGEF"/>
    <property type="match status" value="1"/>
</dbReference>
<evidence type="ECO:0000313" key="19">
    <source>
        <dbReference type="Proteomes" id="UP000472277"/>
    </source>
</evidence>
<dbReference type="SMART" id="SM00325">
    <property type="entry name" value="RhoGEF"/>
    <property type="match status" value="1"/>
</dbReference>
<dbReference type="InterPro" id="IPR001715">
    <property type="entry name" value="CH_dom"/>
</dbReference>
<protein>
    <submittedName>
        <fullName evidence="18">Vav guanine nucleotide exchange factor 2</fullName>
    </submittedName>
</protein>
<evidence type="ECO:0000256" key="4">
    <source>
        <dbReference type="ARBA" id="ARBA00022723"/>
    </source>
</evidence>
<dbReference type="PROSITE" id="PS50001">
    <property type="entry name" value="SH2"/>
    <property type="match status" value="1"/>
</dbReference>
<dbReference type="Pfam" id="PF22697">
    <property type="entry name" value="SOS1_NGEF_PH"/>
    <property type="match status" value="1"/>
</dbReference>
<evidence type="ECO:0000259" key="13">
    <source>
        <dbReference type="PROSITE" id="PS50002"/>
    </source>
</evidence>
<dbReference type="Pfam" id="PF00017">
    <property type="entry name" value="SH2"/>
    <property type="match status" value="1"/>
</dbReference>
<dbReference type="FunFam" id="1.20.900.10:FF:000009">
    <property type="entry name" value="Vav guanine nucleotide exchange factor 1"/>
    <property type="match status" value="1"/>
</dbReference>
<dbReference type="Pfam" id="PF11971">
    <property type="entry name" value="CAMSAP_CH"/>
    <property type="match status" value="1"/>
</dbReference>
<dbReference type="GO" id="GO:0005737">
    <property type="term" value="C:cytoplasm"/>
    <property type="evidence" value="ECO:0007669"/>
    <property type="project" value="TreeGrafter"/>
</dbReference>
<dbReference type="SUPFAM" id="SSF47576">
    <property type="entry name" value="Calponin-homology domain, CH-domain"/>
    <property type="match status" value="1"/>
</dbReference>
<dbReference type="CDD" id="cd20868">
    <property type="entry name" value="C1_VAV2"/>
    <property type="match status" value="1"/>
</dbReference>
<dbReference type="InterPro" id="IPR035899">
    <property type="entry name" value="DBL_dom_sf"/>
</dbReference>
<dbReference type="SMART" id="SM00109">
    <property type="entry name" value="C1"/>
    <property type="match status" value="1"/>
</dbReference>
<evidence type="ECO:0000256" key="8">
    <source>
        <dbReference type="ARBA" id="ARBA00022999"/>
    </source>
</evidence>
<evidence type="ECO:0000259" key="17">
    <source>
        <dbReference type="PROSITE" id="PS50081"/>
    </source>
</evidence>
<dbReference type="SUPFAM" id="SSF55550">
    <property type="entry name" value="SH2 domain"/>
    <property type="match status" value="1"/>
</dbReference>
<feature type="domain" description="SH2" evidence="12">
    <location>
        <begin position="619"/>
        <end position="700"/>
    </location>
</feature>
<evidence type="ECO:0000256" key="6">
    <source>
        <dbReference type="ARBA" id="ARBA00022771"/>
    </source>
</evidence>
<dbReference type="InterPro" id="IPR037832">
    <property type="entry name" value="PH_Vav"/>
</dbReference>
<keyword evidence="3" id="KW-0344">Guanine-nucleotide releasing factor</keyword>
<dbReference type="Ensembl" id="ENSSTUT00000056907.1">
    <property type="protein sequence ID" value="ENSSTUP00000054418.1"/>
    <property type="gene ID" value="ENSSTUG00000016325.1"/>
</dbReference>
<dbReference type="PANTHER" id="PTHR45818:SF4">
    <property type="entry name" value="GUANINE NUCLEOTIDE EXCHANGE FACTOR VAV2"/>
    <property type="match status" value="1"/>
</dbReference>
<dbReference type="PANTHER" id="PTHR45818">
    <property type="entry name" value="PROTEIN VAV"/>
    <property type="match status" value="1"/>
</dbReference>
<dbReference type="PROSITE" id="PS50010">
    <property type="entry name" value="DH_2"/>
    <property type="match status" value="1"/>
</dbReference>
<feature type="domain" description="Calponin-homology (CH)" evidence="16">
    <location>
        <begin position="1"/>
        <end position="114"/>
    </location>
</feature>
<feature type="domain" description="PH" evidence="14">
    <location>
        <begin position="364"/>
        <end position="470"/>
    </location>
</feature>
<keyword evidence="4" id="KW-0479">Metal-binding</keyword>
<reference evidence="18" key="1">
    <citation type="submission" date="2025-08" db="UniProtKB">
        <authorList>
            <consortium name="Ensembl"/>
        </authorList>
    </citation>
    <scope>IDENTIFICATION</scope>
</reference>
<evidence type="ECO:0000256" key="7">
    <source>
        <dbReference type="ARBA" id="ARBA00022833"/>
    </source>
</evidence>
<evidence type="ECO:0000256" key="1">
    <source>
        <dbReference type="ARBA" id="ARBA00022443"/>
    </source>
</evidence>
<evidence type="ECO:0000256" key="11">
    <source>
        <dbReference type="PROSITE-ProRule" id="PRU00192"/>
    </source>
</evidence>
<keyword evidence="1 11" id="KW-0728">SH3 domain</keyword>
<dbReference type="GO" id="GO:0008270">
    <property type="term" value="F:zinc ion binding"/>
    <property type="evidence" value="ECO:0007669"/>
    <property type="project" value="UniProtKB-KW"/>
</dbReference>
<keyword evidence="9" id="KW-0449">Lipoprotein</keyword>
<organism evidence="18 19">
    <name type="scientific">Salmo trutta</name>
    <name type="common">Brown trout</name>
    <dbReference type="NCBI Taxonomy" id="8032"/>
    <lineage>
        <taxon>Eukaryota</taxon>
        <taxon>Metazoa</taxon>
        <taxon>Chordata</taxon>
        <taxon>Craniata</taxon>
        <taxon>Vertebrata</taxon>
        <taxon>Euteleostomi</taxon>
        <taxon>Actinopterygii</taxon>
        <taxon>Neopterygii</taxon>
        <taxon>Teleostei</taxon>
        <taxon>Protacanthopterygii</taxon>
        <taxon>Salmoniformes</taxon>
        <taxon>Salmonidae</taxon>
        <taxon>Salmoninae</taxon>
        <taxon>Salmo</taxon>
    </lineage>
</organism>
<sequence length="816" mass="93554">MEEWRQCGRWLIDCKVLPPNHRVVWPSAAVFDLAQALRDGVLLCQMLHNLSPGSVDLKEINFRPQMSQVISALSRISHHSIAQIKGIRPFPSEDTALNEDDVYRSLEELADEHDVGEDDIYDCVPCEDDGDDIYEDIIKVEVRQPMVRKMGMTEDDKRNCCLVEIQETEAKYYKTLEDIEKNYMIPLKQVLSPPDMESIFVNLEDVIKVHFALLRAIDLNMVSGGNGLGKIFVDFKERLLIYGQYCSHMENAQKILDELIATREDVKMKVEECTMKVQEGKFKLQDLLVVPMQRVLKYHLLLKELVSHSTDRPERQQLKEALEAMQDLAMYINEVKRDNETLKKISEFQNSIENLQVKLEEYGRPKIDGELKVSSIVNRTKQDRYIFLFDKVVIVCKRKGYCYELKEIIELQSYKMSDDPMNNRDMKKVGSSWSYGFYLIHLQGKQGFQFFCKTEDTKRKWMEQFEMAMSNIKPEKATANQHNFQMHTFEKDTNCRACKMLLRGIFYQGYYCSHCGTGAHKECLECITICKISSLSNCMHFILASGPKMVAVRNYHGTPVPPGKPPLSFQTGDFIELLKGEPDTTWWEGKLIQTQKSGFFPNSCVNPSVTCVPPQRPVRFAGNMERTQADNLLKSHSSGTYLIRERTAEAERFAISIKFNDEVKHIKVIEKDSWIHITEAKKFESLLVREFSSISHIMSHTICNAYMVNEFLSLVFCLTGVGGVLSVSFAEGDSHWCFLQLLLPQSSGSQLLLLSELSSLLVRYSLLLLFKSSSSSLCPLASKPPLLSSHIPFPPIFVRSCQRFSSRLSYVITVEA</sequence>
<evidence type="ECO:0000256" key="2">
    <source>
        <dbReference type="ARBA" id="ARBA00022553"/>
    </source>
</evidence>
<dbReference type="InterPro" id="IPR001331">
    <property type="entry name" value="GDS_CDC24_CS"/>
</dbReference>
<accession>A0A674A582</accession>
<feature type="domain" description="SH3" evidence="13">
    <location>
        <begin position="544"/>
        <end position="610"/>
    </location>
</feature>
<dbReference type="GO" id="GO:0016477">
    <property type="term" value="P:cell migration"/>
    <property type="evidence" value="ECO:0007669"/>
    <property type="project" value="TreeGrafter"/>
</dbReference>
<dbReference type="Proteomes" id="UP000472277">
    <property type="component" value="Chromosome 23"/>
</dbReference>
<evidence type="ECO:0000256" key="5">
    <source>
        <dbReference type="ARBA" id="ARBA00022737"/>
    </source>
</evidence>
<feature type="domain" description="Phorbol-ester/DAG-type" evidence="17">
    <location>
        <begin position="481"/>
        <end position="530"/>
    </location>
</feature>
<evidence type="ECO:0000313" key="18">
    <source>
        <dbReference type="Ensembl" id="ENSSTUP00000054418.1"/>
    </source>
</evidence>
<dbReference type="CDD" id="cd00160">
    <property type="entry name" value="RhoGEF"/>
    <property type="match status" value="1"/>
</dbReference>
<dbReference type="Gene3D" id="3.30.505.10">
    <property type="entry name" value="SH2 domain"/>
    <property type="match status" value="1"/>
</dbReference>
<dbReference type="SUPFAM" id="SSF50729">
    <property type="entry name" value="PH domain-like"/>
    <property type="match status" value="1"/>
</dbReference>
<dbReference type="SUPFAM" id="SSF50044">
    <property type="entry name" value="SH3-domain"/>
    <property type="match status" value="1"/>
</dbReference>
<dbReference type="InterPro" id="IPR022613">
    <property type="entry name" value="CH_CAMSAP_2"/>
</dbReference>
<dbReference type="Gene3D" id="2.30.29.30">
    <property type="entry name" value="Pleckstrin-homology domain (PH domain)/Phosphotyrosine-binding domain (PTB)"/>
    <property type="match status" value="1"/>
</dbReference>
<keyword evidence="8 10" id="KW-0727">SH2 domain</keyword>
<keyword evidence="5" id="KW-0677">Repeat</keyword>
<evidence type="ECO:0000256" key="3">
    <source>
        <dbReference type="ARBA" id="ARBA00022658"/>
    </source>
</evidence>
<dbReference type="Pfam" id="PF07653">
    <property type="entry name" value="SH3_2"/>
    <property type="match status" value="1"/>
</dbReference>
<dbReference type="PROSITE" id="PS50081">
    <property type="entry name" value="ZF_DAG_PE_2"/>
    <property type="match status" value="1"/>
</dbReference>
<reference evidence="18" key="2">
    <citation type="submission" date="2025-09" db="UniProtKB">
        <authorList>
            <consortium name="Ensembl"/>
        </authorList>
    </citation>
    <scope>IDENTIFICATION</scope>
</reference>
<keyword evidence="7" id="KW-0862">Zinc</keyword>
<dbReference type="PROSITE" id="PS50003">
    <property type="entry name" value="PH_DOMAIN"/>
    <property type="match status" value="1"/>
</dbReference>
<dbReference type="InterPro" id="IPR001849">
    <property type="entry name" value="PH_domain"/>
</dbReference>
<dbReference type="PROSITE" id="PS00741">
    <property type="entry name" value="DH_1"/>
    <property type="match status" value="1"/>
</dbReference>
<dbReference type="SUPFAM" id="SSF48065">
    <property type="entry name" value="DBL homology domain (DH-domain)"/>
    <property type="match status" value="1"/>
</dbReference>
<dbReference type="InterPro" id="IPR000219">
    <property type="entry name" value="DH_dom"/>
</dbReference>
<dbReference type="InterPro" id="IPR036860">
    <property type="entry name" value="SH2_dom_sf"/>
</dbReference>
<dbReference type="InterPro" id="IPR011993">
    <property type="entry name" value="PH-like_dom_sf"/>
</dbReference>
<dbReference type="Gene3D" id="3.30.60.20">
    <property type="match status" value="1"/>
</dbReference>
<dbReference type="AlphaFoldDB" id="A0A674A582"/>
<dbReference type="Pfam" id="PF00130">
    <property type="entry name" value="C1_1"/>
    <property type="match status" value="1"/>
</dbReference>
<dbReference type="PROSITE" id="PS50021">
    <property type="entry name" value="CH"/>
    <property type="match status" value="1"/>
</dbReference>
<evidence type="ECO:0000259" key="14">
    <source>
        <dbReference type="PROSITE" id="PS50003"/>
    </source>
</evidence>
<evidence type="ECO:0000259" key="16">
    <source>
        <dbReference type="PROSITE" id="PS50021"/>
    </source>
</evidence>
<keyword evidence="6" id="KW-0863">Zinc-finger</keyword>
<evidence type="ECO:0000256" key="10">
    <source>
        <dbReference type="PROSITE-ProRule" id="PRU00191"/>
    </source>
</evidence>
<dbReference type="PROSITE" id="PS50002">
    <property type="entry name" value="SH3"/>
    <property type="match status" value="1"/>
</dbReference>
<proteinExistence type="predicted"/>
<dbReference type="InterPro" id="IPR036028">
    <property type="entry name" value="SH3-like_dom_sf"/>
</dbReference>
<dbReference type="CDD" id="cd01223">
    <property type="entry name" value="PH_Vav"/>
    <property type="match status" value="1"/>
</dbReference>
<feature type="domain" description="DH" evidence="15">
    <location>
        <begin position="157"/>
        <end position="335"/>
    </location>
</feature>